<dbReference type="InterPro" id="IPR016032">
    <property type="entry name" value="Sig_transdc_resp-reg_C-effctor"/>
</dbReference>
<proteinExistence type="predicted"/>
<gene>
    <name evidence="2" type="ORF">Dsi01nite_101110</name>
</gene>
<dbReference type="GO" id="GO:0003677">
    <property type="term" value="F:DNA binding"/>
    <property type="evidence" value="ECO:0007669"/>
    <property type="project" value="InterPro"/>
</dbReference>
<dbReference type="Pfam" id="PF25872">
    <property type="entry name" value="HTH_77"/>
    <property type="match status" value="1"/>
</dbReference>
<keyword evidence="3" id="KW-1185">Reference proteome</keyword>
<dbReference type="EMBL" id="BONQ01000168">
    <property type="protein sequence ID" value="GIG52070.1"/>
    <property type="molecule type" value="Genomic_DNA"/>
</dbReference>
<dbReference type="CDD" id="cd06170">
    <property type="entry name" value="LuxR_C_like"/>
    <property type="match status" value="1"/>
</dbReference>
<sequence length="935" mass="99073">MRQNVTMAIEGDISPREAEVLELLGAHRSNAEIAAQLFISVRTVESHVSSLLRKLDLPDRRALARHAAVDRPHREPVPLPGPLTSFIGRARERAALAEMIMAHRQVTAVGPGGVGKTRLALAVAAEVAGRHADGVWFVDLIPVTDPGLIATAVAGALGLGEQPGRDLIESVVAALTDRQALLVLDNCEHVVDGVALFLERLLTACPRVTVLATSQARLMVPFERVYQVPPLSLAGESDAVALFMERAQAAGWPLEPSQHDQVAAICARLDGMALAIELAAARLPTLGLDGITAAVSHPLRMLIGGSRADKRHRSVRAVLDWSHALLEPDDQELLHRVSIFVAPFTVSAAAEVSGSATGVVADGLARLAEQSLLGVTASPKGTRYRALETIRQYGTERLSQAGELAGARARHLRWCLTQAADLAVAGPDWRARFDAAADELRASLRWAASEPEQRADAYRLARQLAELTFTRHLIGESQQRYEQASTLADEPAATASMLRQAAEVAGCRTRGDDLYRLYRAAADAARRAGDSAGAAVDLATAATAAYRFSSTFGQIPPEAEAIALVGEARELGGDDPAAEAAVALAEAGVLSDAFGAVQGPADNAVPETLARAGRAVELARRLGNPLAESAALDALTAAHAWAGDTFACAATAGRRITLLSTMADQPETPGGIHELIDGLGMAVQTSLGVGNLAAARRRGRQLADHPALAEVGHRATSWLLVTDALAGNVEELLAGSTRFLDAWRRAGSPAKATLGPAAAAVAMIHNFRGDHDAEREWQVVLDRLGDSSERTYGYGALFDGMRMLHHGRAGEAMERMAPEPGEVWKWVTWIWLHWYVAIRAEATVLAGSPEARDRLTDARAVTAGNPVAGAIVERAESVLDQDHKRLLATADVFEAAGCRYQAARTMVLAGGEHAARGAAVLAALGLDPQAMVLVR</sequence>
<dbReference type="SMART" id="SM00421">
    <property type="entry name" value="HTH_LUXR"/>
    <property type="match status" value="1"/>
</dbReference>
<dbReference type="PROSITE" id="PS50043">
    <property type="entry name" value="HTH_LUXR_2"/>
    <property type="match status" value="1"/>
</dbReference>
<comment type="caution">
    <text evidence="2">The sequence shown here is derived from an EMBL/GenBank/DDBJ whole genome shotgun (WGS) entry which is preliminary data.</text>
</comment>
<dbReference type="InterPro" id="IPR027417">
    <property type="entry name" value="P-loop_NTPase"/>
</dbReference>
<dbReference type="GO" id="GO:0006355">
    <property type="term" value="P:regulation of DNA-templated transcription"/>
    <property type="evidence" value="ECO:0007669"/>
    <property type="project" value="InterPro"/>
</dbReference>
<dbReference type="PRINTS" id="PR00038">
    <property type="entry name" value="HTHLUXR"/>
</dbReference>
<accession>A0A919Q1A6</accession>
<dbReference type="PANTHER" id="PTHR47691">
    <property type="entry name" value="REGULATOR-RELATED"/>
    <property type="match status" value="1"/>
</dbReference>
<dbReference type="SUPFAM" id="SSF46894">
    <property type="entry name" value="C-terminal effector domain of the bipartite response regulators"/>
    <property type="match status" value="1"/>
</dbReference>
<dbReference type="PANTHER" id="PTHR47691:SF3">
    <property type="entry name" value="HTH-TYPE TRANSCRIPTIONAL REGULATOR RV0890C-RELATED"/>
    <property type="match status" value="1"/>
</dbReference>
<dbReference type="InterPro" id="IPR036388">
    <property type="entry name" value="WH-like_DNA-bd_sf"/>
</dbReference>
<evidence type="ECO:0000259" key="1">
    <source>
        <dbReference type="PROSITE" id="PS50043"/>
    </source>
</evidence>
<dbReference type="Gene3D" id="1.10.10.10">
    <property type="entry name" value="Winged helix-like DNA-binding domain superfamily/Winged helix DNA-binding domain"/>
    <property type="match status" value="1"/>
</dbReference>
<name>A0A919Q1A6_9ACTN</name>
<dbReference type="Pfam" id="PF00196">
    <property type="entry name" value="GerE"/>
    <property type="match status" value="1"/>
</dbReference>
<reference evidence="2" key="1">
    <citation type="submission" date="2021-01" db="EMBL/GenBank/DDBJ databases">
        <title>Whole genome shotgun sequence of Dactylosporangium siamense NBRC 106093.</title>
        <authorList>
            <person name="Komaki H."/>
            <person name="Tamura T."/>
        </authorList>
    </citation>
    <scope>NUCLEOTIDE SEQUENCE</scope>
    <source>
        <strain evidence="2">NBRC 106093</strain>
    </source>
</reference>
<feature type="domain" description="HTH luxR-type" evidence="1">
    <location>
        <begin position="6"/>
        <end position="71"/>
    </location>
</feature>
<dbReference type="AlphaFoldDB" id="A0A919Q1A6"/>
<dbReference type="InterPro" id="IPR000792">
    <property type="entry name" value="Tscrpt_reg_LuxR_C"/>
</dbReference>
<dbReference type="InterPro" id="IPR058852">
    <property type="entry name" value="HTH_77"/>
</dbReference>
<evidence type="ECO:0000313" key="2">
    <source>
        <dbReference type="EMBL" id="GIG52070.1"/>
    </source>
</evidence>
<dbReference type="SUPFAM" id="SSF52540">
    <property type="entry name" value="P-loop containing nucleoside triphosphate hydrolases"/>
    <property type="match status" value="1"/>
</dbReference>
<evidence type="ECO:0000313" key="3">
    <source>
        <dbReference type="Proteomes" id="UP000660611"/>
    </source>
</evidence>
<organism evidence="2 3">
    <name type="scientific">Dactylosporangium siamense</name>
    <dbReference type="NCBI Taxonomy" id="685454"/>
    <lineage>
        <taxon>Bacteria</taxon>
        <taxon>Bacillati</taxon>
        <taxon>Actinomycetota</taxon>
        <taxon>Actinomycetes</taxon>
        <taxon>Micromonosporales</taxon>
        <taxon>Micromonosporaceae</taxon>
        <taxon>Dactylosporangium</taxon>
    </lineage>
</organism>
<dbReference type="Gene3D" id="3.40.50.300">
    <property type="entry name" value="P-loop containing nucleotide triphosphate hydrolases"/>
    <property type="match status" value="1"/>
</dbReference>
<dbReference type="Proteomes" id="UP000660611">
    <property type="component" value="Unassembled WGS sequence"/>
</dbReference>
<protein>
    <recommendedName>
        <fullName evidence="1">HTH luxR-type domain-containing protein</fullName>
    </recommendedName>
</protein>